<comment type="caution">
    <text evidence="2">The sequence shown here is derived from an EMBL/GenBank/DDBJ whole genome shotgun (WGS) entry which is preliminary data.</text>
</comment>
<proteinExistence type="predicted"/>
<feature type="region of interest" description="Disordered" evidence="1">
    <location>
        <begin position="43"/>
        <end position="88"/>
    </location>
</feature>
<protein>
    <submittedName>
        <fullName evidence="2">Uncharacterized protein</fullName>
    </submittedName>
</protein>
<dbReference type="AlphaFoldDB" id="X6LMR5"/>
<feature type="non-terminal residue" evidence="2">
    <location>
        <position position="242"/>
    </location>
</feature>
<feature type="compositionally biased region" description="Low complexity" evidence="1">
    <location>
        <begin position="55"/>
        <end position="78"/>
    </location>
</feature>
<name>X6LMR5_RETFI</name>
<dbReference type="Proteomes" id="UP000023152">
    <property type="component" value="Unassembled WGS sequence"/>
</dbReference>
<gene>
    <name evidence="2" type="ORF">RFI_35014</name>
</gene>
<accession>X6LMR5</accession>
<evidence type="ECO:0000256" key="1">
    <source>
        <dbReference type="SAM" id="MobiDB-lite"/>
    </source>
</evidence>
<reference evidence="2 3" key="1">
    <citation type="journal article" date="2013" name="Curr. Biol.">
        <title>The Genome of the Foraminiferan Reticulomyxa filosa.</title>
        <authorList>
            <person name="Glockner G."/>
            <person name="Hulsmann N."/>
            <person name="Schleicher M."/>
            <person name="Noegel A.A."/>
            <person name="Eichinger L."/>
            <person name="Gallinger C."/>
            <person name="Pawlowski J."/>
            <person name="Sierra R."/>
            <person name="Euteneuer U."/>
            <person name="Pillet L."/>
            <person name="Moustafa A."/>
            <person name="Platzer M."/>
            <person name="Groth M."/>
            <person name="Szafranski K."/>
            <person name="Schliwa M."/>
        </authorList>
    </citation>
    <scope>NUCLEOTIDE SEQUENCE [LARGE SCALE GENOMIC DNA]</scope>
</reference>
<feature type="non-terminal residue" evidence="2">
    <location>
        <position position="1"/>
    </location>
</feature>
<evidence type="ECO:0000313" key="3">
    <source>
        <dbReference type="Proteomes" id="UP000023152"/>
    </source>
</evidence>
<evidence type="ECO:0000313" key="2">
    <source>
        <dbReference type="EMBL" id="ETO02422.1"/>
    </source>
</evidence>
<sequence length="242" mass="27246">LVKKVINNWIRNTAVKWTSQAQLTLQIQAYSAFAMSTVLSDREKQVMQQNERRNNINTNSNSNSNNNNNNNSNSNSNSKNKKELQSTKHRYVAQITNENRVTIHNHGTTIIHQCKMWSQDSDASFSVATNSFVTCAANVWIGRDSKPCTFEFTVQYAKYNVFIGVIAEGYRQPDNETESLSHHLGLDHSSVGISLCDRVAYFRGIPLTCLDPSNTNPTFFSSSTSTPHYSQIFQSDSSTTFP</sequence>
<feature type="compositionally biased region" description="Basic and acidic residues" evidence="1">
    <location>
        <begin position="43"/>
        <end position="54"/>
    </location>
</feature>
<keyword evidence="3" id="KW-1185">Reference proteome</keyword>
<organism evidence="2 3">
    <name type="scientific">Reticulomyxa filosa</name>
    <dbReference type="NCBI Taxonomy" id="46433"/>
    <lineage>
        <taxon>Eukaryota</taxon>
        <taxon>Sar</taxon>
        <taxon>Rhizaria</taxon>
        <taxon>Retaria</taxon>
        <taxon>Foraminifera</taxon>
        <taxon>Monothalamids</taxon>
        <taxon>Reticulomyxidae</taxon>
        <taxon>Reticulomyxa</taxon>
    </lineage>
</organism>
<dbReference type="EMBL" id="ASPP01035824">
    <property type="protein sequence ID" value="ETO02422.1"/>
    <property type="molecule type" value="Genomic_DNA"/>
</dbReference>